<evidence type="ECO:0000259" key="2">
    <source>
        <dbReference type="PROSITE" id="PS51677"/>
    </source>
</evidence>
<evidence type="ECO:0000313" key="4">
    <source>
        <dbReference type="Proteomes" id="UP000077315"/>
    </source>
</evidence>
<dbReference type="CDD" id="cd10952">
    <property type="entry name" value="CE4_MrCDA_like"/>
    <property type="match status" value="1"/>
</dbReference>
<dbReference type="Proteomes" id="UP000077315">
    <property type="component" value="Unassembled WGS sequence"/>
</dbReference>
<feature type="domain" description="NodB homology" evidence="2">
    <location>
        <begin position="135"/>
        <end position="337"/>
    </location>
</feature>
<reference evidence="4" key="1">
    <citation type="submission" date="2015-06" db="EMBL/GenBank/DDBJ databases">
        <title>Expansion of signal transduction pathways in fungi by whole-genome duplication.</title>
        <authorList>
            <consortium name="DOE Joint Genome Institute"/>
            <person name="Corrochano L.M."/>
            <person name="Kuo A."/>
            <person name="Marcet-Houben M."/>
            <person name="Polaino S."/>
            <person name="Salamov A."/>
            <person name="Villalobos J.M."/>
            <person name="Alvarez M.I."/>
            <person name="Avalos J."/>
            <person name="Benito E.P."/>
            <person name="Benoit I."/>
            <person name="Burger G."/>
            <person name="Camino L.P."/>
            <person name="Canovas D."/>
            <person name="Cerda-Olmedo E."/>
            <person name="Cheng J.-F."/>
            <person name="Dominguez A."/>
            <person name="Elias M."/>
            <person name="Eslava A.P."/>
            <person name="Glaser F."/>
            <person name="Grimwood J."/>
            <person name="Gutierrez G."/>
            <person name="Heitman J."/>
            <person name="Henrissat B."/>
            <person name="Iturriaga E.A."/>
            <person name="Lang B.F."/>
            <person name="Lavin J.L."/>
            <person name="Lee S."/>
            <person name="Li W."/>
            <person name="Lindquist E."/>
            <person name="Lopez-Garcia S."/>
            <person name="Luque E.M."/>
            <person name="Marcos A.T."/>
            <person name="Martin J."/>
            <person name="McCluskey K."/>
            <person name="Medina H.R."/>
            <person name="Miralles-Duran A."/>
            <person name="Miyazaki A."/>
            <person name="Munoz-Torres E."/>
            <person name="Oguiza J.A."/>
            <person name="Ohm R."/>
            <person name="Olmedo M."/>
            <person name="Orejas M."/>
            <person name="Ortiz-Castellanos L."/>
            <person name="Pisabarro A.G."/>
            <person name="Rodriguez-Romero J."/>
            <person name="Ruiz-Herrera J."/>
            <person name="Ruiz-Vazquez R."/>
            <person name="Sanz C."/>
            <person name="Schackwitz W."/>
            <person name="Schmutz J."/>
            <person name="Shahriari M."/>
            <person name="Shelest E."/>
            <person name="Silva-Franco F."/>
            <person name="Soanes D."/>
            <person name="Syed K."/>
            <person name="Tagua V.G."/>
            <person name="Talbot N.J."/>
            <person name="Thon M."/>
            <person name="De vries R.P."/>
            <person name="Wiebenga A."/>
            <person name="Yadav J.S."/>
            <person name="Braun E.L."/>
            <person name="Baker S."/>
            <person name="Garre V."/>
            <person name="Horwitz B."/>
            <person name="Torres-Martinez S."/>
            <person name="Idnurm A."/>
            <person name="Herrera-Estrella A."/>
            <person name="Gabaldon T."/>
            <person name="Grigoriev I.V."/>
        </authorList>
    </citation>
    <scope>NUCLEOTIDE SEQUENCE [LARGE SCALE GENOMIC DNA]</scope>
    <source>
        <strain evidence="4">NRRL 1555(-)</strain>
    </source>
</reference>
<dbReference type="GO" id="GO:0009272">
    <property type="term" value="P:fungal-type cell wall biogenesis"/>
    <property type="evidence" value="ECO:0007669"/>
    <property type="project" value="UniProtKB-ARBA"/>
</dbReference>
<dbReference type="RefSeq" id="XP_018297440.1">
    <property type="nucleotide sequence ID" value="XM_018443707.1"/>
</dbReference>
<dbReference type="OrthoDB" id="407355at2759"/>
<dbReference type="PANTHER" id="PTHR10587:SF98">
    <property type="entry name" value="CHITIN DEACETYLASE"/>
    <property type="match status" value="1"/>
</dbReference>
<feature type="non-terminal residue" evidence="3">
    <location>
        <position position="399"/>
    </location>
</feature>
<feature type="region of interest" description="Disordered" evidence="1">
    <location>
        <begin position="356"/>
        <end position="399"/>
    </location>
</feature>
<name>A0A163ELX9_PHYB8</name>
<dbReference type="InterPro" id="IPR050248">
    <property type="entry name" value="Polysacc_deacetylase_ArnD"/>
</dbReference>
<evidence type="ECO:0000256" key="1">
    <source>
        <dbReference type="SAM" id="MobiDB-lite"/>
    </source>
</evidence>
<feature type="region of interest" description="Disordered" evidence="1">
    <location>
        <begin position="1"/>
        <end position="22"/>
    </location>
</feature>
<dbReference type="GO" id="GO:0005975">
    <property type="term" value="P:carbohydrate metabolic process"/>
    <property type="evidence" value="ECO:0007669"/>
    <property type="project" value="InterPro"/>
</dbReference>
<dbReference type="InterPro" id="IPR002509">
    <property type="entry name" value="NODB_dom"/>
</dbReference>
<dbReference type="GeneID" id="29004612"/>
<dbReference type="InterPro" id="IPR011330">
    <property type="entry name" value="Glyco_hydro/deAcase_b/a-brl"/>
</dbReference>
<sequence>TTSTTSSTDTNSGGVPAQVSPSWLSDIQPMAGNVQSYPTGPVPTGPFTAAVGPLTGYPQAWKAPDPTSAEVVAVINSLDWTQVPNSAVRQAGSGGGVKMTGYSASDPDCWWSASGCTVSKRSNIPADVAFCPTAGDWGLTYDDGPLTADAGQWAEPNLYDSLAANNQKAGLFYIGSNVVNAPAAAQRALADGHTICVHTWSHPAMTSQTNQQIVAQFYWTLRAIKEVTGVTPRCWRPPYGDVDDRVRAIAWQMGMTTVLWDQDTNDWNMPGSGGGNLPPATVDGYFEKWINARKSGTDNQRGHIVLQHELNDATVSMAEKWLPQVQEAFRLVPWNECVQMAYPYWEENFVYPPGNPTASSSSDSAAGISSVSPSTTQDATLSVGSSGVGSGAESTTSNS</sequence>
<keyword evidence="4" id="KW-1185">Reference proteome</keyword>
<protein>
    <submittedName>
        <fullName evidence="3">Carbohydrate esterase family 4 protein</fullName>
    </submittedName>
</protein>
<dbReference type="PROSITE" id="PS51677">
    <property type="entry name" value="NODB"/>
    <property type="match status" value="1"/>
</dbReference>
<dbReference type="VEuPathDB" id="FungiDB:PHYBLDRAFT_89094"/>
<dbReference type="Gene3D" id="3.20.20.370">
    <property type="entry name" value="Glycoside hydrolase/deacetylase"/>
    <property type="match status" value="1"/>
</dbReference>
<dbReference type="SUPFAM" id="SSF88713">
    <property type="entry name" value="Glycoside hydrolase/deacetylase"/>
    <property type="match status" value="1"/>
</dbReference>
<dbReference type="Pfam" id="PF01522">
    <property type="entry name" value="Polysacc_deac_1"/>
    <property type="match status" value="1"/>
</dbReference>
<dbReference type="AlphaFoldDB" id="A0A163ELX9"/>
<dbReference type="PANTHER" id="PTHR10587">
    <property type="entry name" value="GLYCOSYL TRANSFERASE-RELATED"/>
    <property type="match status" value="1"/>
</dbReference>
<feature type="compositionally biased region" description="Low complexity" evidence="1">
    <location>
        <begin position="358"/>
        <end position="374"/>
    </location>
</feature>
<proteinExistence type="predicted"/>
<feature type="compositionally biased region" description="Low complexity" evidence="1">
    <location>
        <begin position="1"/>
        <end position="12"/>
    </location>
</feature>
<feature type="non-terminal residue" evidence="3">
    <location>
        <position position="1"/>
    </location>
</feature>
<dbReference type="STRING" id="763407.A0A163ELX9"/>
<dbReference type="InParanoid" id="A0A163ELX9"/>
<dbReference type="EMBL" id="KV440972">
    <property type="protein sequence ID" value="OAD79400.1"/>
    <property type="molecule type" value="Genomic_DNA"/>
</dbReference>
<dbReference type="GO" id="GO:0016020">
    <property type="term" value="C:membrane"/>
    <property type="evidence" value="ECO:0007669"/>
    <property type="project" value="TreeGrafter"/>
</dbReference>
<gene>
    <name evidence="3" type="ORF">PHYBLDRAFT_89094</name>
</gene>
<evidence type="ECO:0000313" key="3">
    <source>
        <dbReference type="EMBL" id="OAD79400.1"/>
    </source>
</evidence>
<dbReference type="GO" id="GO:0004099">
    <property type="term" value="F:chitin deacetylase activity"/>
    <property type="evidence" value="ECO:0007669"/>
    <property type="project" value="TreeGrafter"/>
</dbReference>
<organism evidence="3 4">
    <name type="scientific">Phycomyces blakesleeanus (strain ATCC 8743b / DSM 1359 / FGSC 10004 / NBRC 33097 / NRRL 1555)</name>
    <dbReference type="NCBI Taxonomy" id="763407"/>
    <lineage>
        <taxon>Eukaryota</taxon>
        <taxon>Fungi</taxon>
        <taxon>Fungi incertae sedis</taxon>
        <taxon>Mucoromycota</taxon>
        <taxon>Mucoromycotina</taxon>
        <taxon>Mucoromycetes</taxon>
        <taxon>Mucorales</taxon>
        <taxon>Phycomycetaceae</taxon>
        <taxon>Phycomyces</taxon>
    </lineage>
</organism>
<accession>A0A163ELX9</accession>